<evidence type="ECO:0000313" key="6">
    <source>
        <dbReference type="Proteomes" id="UP000663860"/>
    </source>
</evidence>
<dbReference type="SUPFAM" id="SSF52058">
    <property type="entry name" value="L domain-like"/>
    <property type="match status" value="1"/>
</dbReference>
<organism evidence="4 6">
    <name type="scientific">Adineta steineri</name>
    <dbReference type="NCBI Taxonomy" id="433720"/>
    <lineage>
        <taxon>Eukaryota</taxon>
        <taxon>Metazoa</taxon>
        <taxon>Spiralia</taxon>
        <taxon>Gnathifera</taxon>
        <taxon>Rotifera</taxon>
        <taxon>Eurotatoria</taxon>
        <taxon>Bdelloidea</taxon>
        <taxon>Adinetida</taxon>
        <taxon>Adinetidae</taxon>
        <taxon>Adineta</taxon>
    </lineage>
</organism>
<dbReference type="Gene3D" id="3.80.10.10">
    <property type="entry name" value="Ribonuclease Inhibitor"/>
    <property type="match status" value="1"/>
</dbReference>
<protein>
    <submittedName>
        <fullName evidence="4">Uncharacterized protein</fullName>
    </submittedName>
</protein>
<reference evidence="4" key="1">
    <citation type="submission" date="2021-02" db="EMBL/GenBank/DDBJ databases">
        <authorList>
            <person name="Nowell W R."/>
        </authorList>
    </citation>
    <scope>NUCLEOTIDE SEQUENCE</scope>
</reference>
<dbReference type="GO" id="GO:0031012">
    <property type="term" value="C:extracellular matrix"/>
    <property type="evidence" value="ECO:0007669"/>
    <property type="project" value="TreeGrafter"/>
</dbReference>
<dbReference type="GO" id="GO:0005615">
    <property type="term" value="C:extracellular space"/>
    <property type="evidence" value="ECO:0007669"/>
    <property type="project" value="TreeGrafter"/>
</dbReference>
<feature type="transmembrane region" description="Helical" evidence="2">
    <location>
        <begin position="297"/>
        <end position="319"/>
    </location>
</feature>
<dbReference type="Proteomes" id="UP000663868">
    <property type="component" value="Unassembled WGS sequence"/>
</dbReference>
<dbReference type="Proteomes" id="UP000663860">
    <property type="component" value="Unassembled WGS sequence"/>
</dbReference>
<dbReference type="AlphaFoldDB" id="A0A814Z574"/>
<dbReference type="PANTHER" id="PTHR24373">
    <property type="entry name" value="SLIT RELATED LEUCINE-RICH REPEAT NEURONAL PROTEIN"/>
    <property type="match status" value="1"/>
</dbReference>
<comment type="caution">
    <text evidence="4">The sequence shown here is derived from an EMBL/GenBank/DDBJ whole genome shotgun (WGS) entry which is preliminary data.</text>
</comment>
<keyword evidence="2" id="KW-1133">Transmembrane helix</keyword>
<evidence type="ECO:0000256" key="3">
    <source>
        <dbReference type="SAM" id="SignalP"/>
    </source>
</evidence>
<evidence type="ECO:0000313" key="5">
    <source>
        <dbReference type="EMBL" id="CAF3964152.1"/>
    </source>
</evidence>
<dbReference type="PROSITE" id="PS51450">
    <property type="entry name" value="LRR"/>
    <property type="match status" value="2"/>
</dbReference>
<evidence type="ECO:0000256" key="1">
    <source>
        <dbReference type="ARBA" id="ARBA00022729"/>
    </source>
</evidence>
<dbReference type="InterPro" id="IPR050328">
    <property type="entry name" value="Dev_Immune_Receptor"/>
</dbReference>
<dbReference type="EMBL" id="CAJNOE010000484">
    <property type="protein sequence ID" value="CAF1239015.1"/>
    <property type="molecule type" value="Genomic_DNA"/>
</dbReference>
<feature type="chain" id="PRO_5036226665" evidence="3">
    <location>
        <begin position="22"/>
        <end position="360"/>
    </location>
</feature>
<proteinExistence type="predicted"/>
<keyword evidence="1 3" id="KW-0732">Signal</keyword>
<dbReference type="InterPro" id="IPR001611">
    <property type="entry name" value="Leu-rich_rpt"/>
</dbReference>
<dbReference type="InterPro" id="IPR032675">
    <property type="entry name" value="LRR_dom_sf"/>
</dbReference>
<keyword evidence="2" id="KW-0812">Transmembrane</keyword>
<dbReference type="EMBL" id="CAJOBB010002384">
    <property type="protein sequence ID" value="CAF3964152.1"/>
    <property type="molecule type" value="Genomic_DNA"/>
</dbReference>
<evidence type="ECO:0000313" key="4">
    <source>
        <dbReference type="EMBL" id="CAF1239015.1"/>
    </source>
</evidence>
<name>A0A814Z574_9BILA</name>
<dbReference type="PANTHER" id="PTHR24373:SF370">
    <property type="entry name" value="FISH-LIPS, ISOFORM E"/>
    <property type="match status" value="1"/>
</dbReference>
<feature type="signal peptide" evidence="3">
    <location>
        <begin position="1"/>
        <end position="21"/>
    </location>
</feature>
<sequence>MYIHLSIAIIIVLVIKSSVATIDVCKLCQCSGDLTLINCDKKGLQNLNDIDFPSNVKTLTLINNNLTFNTINDRIKIESLPKLTNLILNQNPLEIIPPFNIRTLQFLSLEDTLLTSAEFPTSHNNSSLQRVSLSNNKIHSINETDFLVLHNSQLTELSLKNNQLKSCEFLLNLPRLYSINLDKNQFTSLPEQLTTPGKIRNYSFMHNFITVIDETSPLNVWLKNNYTNMKIYLANNSLDCCLSLWFIRFLKVSSPQIVGDASLLTCTGPLNFAGKLLIDLNPDEMNCHNDITKKPRVIGIISGFIGIIIISIVAVFIWNQRRPLRSGYREIDGIDESYGGPAFPISDEEIQQAAVIPNIH</sequence>
<evidence type="ECO:0000256" key="2">
    <source>
        <dbReference type="SAM" id="Phobius"/>
    </source>
</evidence>
<gene>
    <name evidence="4" type="ORF">IZO911_LOCUS30686</name>
    <name evidence="5" type="ORF">KXQ929_LOCUS26374</name>
</gene>
<keyword evidence="2" id="KW-0472">Membrane</keyword>
<accession>A0A814Z574</accession>